<dbReference type="InParanoid" id="B9SA14"/>
<dbReference type="InterPro" id="IPR032675">
    <property type="entry name" value="LRR_dom_sf"/>
</dbReference>
<dbReference type="SUPFAM" id="SSF52058">
    <property type="entry name" value="L domain-like"/>
    <property type="match status" value="1"/>
</dbReference>
<proteinExistence type="predicted"/>
<dbReference type="EMBL" id="EQ973900">
    <property type="protein sequence ID" value="EEF39531.1"/>
    <property type="molecule type" value="Genomic_DNA"/>
</dbReference>
<dbReference type="AlphaFoldDB" id="B9SA14"/>
<dbReference type="eggNOG" id="KOG4658">
    <property type="taxonomic scope" value="Eukaryota"/>
</dbReference>
<dbReference type="PANTHER" id="PTHR44575">
    <property type="entry name" value="OS01G0589200 PROTEIN"/>
    <property type="match status" value="1"/>
</dbReference>
<accession>B9SA14</accession>
<sequence length="462" mass="52360">MVKLWKHALSKLQRSLPSISNIEEKVYNILKWSYDTSEEGLIDEQQGYEDLLISGITLLENLKDSYLLEDGARKGTVKMHDLVWDVAIWIAWSLEDACKLLVHSECSEGSTLLLQGNPLETVPQRPARISSTQGVEFKQNSHLFVAVSLLQLNDIRILLLKECHYLEELPSVEGQVLDLSATRIEHLSQLRQTIPAGIISRLLNLEVLDMTLSDYHWGVEEQSLSISNSNSSLRPTGGCAAHEDMLPNLEEVYLDHLTYLETISELVGHLGLSFPRLRVMEVTRCTRLTKLLSYGNFIVSLQRLEEIKSPPKVTSQQATCKYYNFAFRWRGFKLRDTDCRMLIMARLSVCHEKPGSITAVWTWYAPNPKPKTYKILPFPSGSVGVGCKGQPVTLNMPKQKSFEGMLRSLSAVNTAKYPGMDLLSENVKEFDNAWGGSNIVRTVYLCRKGEAIRIGYPWRNLR</sequence>
<keyword evidence="2" id="KW-1185">Reference proteome</keyword>
<dbReference type="PANTHER" id="PTHR44575:SF8">
    <property type="entry name" value="METHYLTRANSFERASE TYPE 11 DOMAIN-CONTAINING PROTEIN"/>
    <property type="match status" value="1"/>
</dbReference>
<evidence type="ECO:0000313" key="1">
    <source>
        <dbReference type="EMBL" id="EEF39531.1"/>
    </source>
</evidence>
<organism evidence="1 2">
    <name type="scientific">Ricinus communis</name>
    <name type="common">Castor bean</name>
    <dbReference type="NCBI Taxonomy" id="3988"/>
    <lineage>
        <taxon>Eukaryota</taxon>
        <taxon>Viridiplantae</taxon>
        <taxon>Streptophyta</taxon>
        <taxon>Embryophyta</taxon>
        <taxon>Tracheophyta</taxon>
        <taxon>Spermatophyta</taxon>
        <taxon>Magnoliopsida</taxon>
        <taxon>eudicotyledons</taxon>
        <taxon>Gunneridae</taxon>
        <taxon>Pentapetalae</taxon>
        <taxon>rosids</taxon>
        <taxon>fabids</taxon>
        <taxon>Malpighiales</taxon>
        <taxon>Euphorbiaceae</taxon>
        <taxon>Acalyphoideae</taxon>
        <taxon>Acalypheae</taxon>
        <taxon>Ricinus</taxon>
    </lineage>
</organism>
<protein>
    <submittedName>
        <fullName evidence="1">Uncharacterized protein</fullName>
    </submittedName>
</protein>
<gene>
    <name evidence="1" type="ORF">RCOM_0182000</name>
</gene>
<dbReference type="eggNOG" id="KOG3010">
    <property type="taxonomic scope" value="Eukaryota"/>
</dbReference>
<reference evidence="2" key="1">
    <citation type="journal article" date="2010" name="Nat. Biotechnol.">
        <title>Draft genome sequence of the oilseed species Ricinus communis.</title>
        <authorList>
            <person name="Chan A.P."/>
            <person name="Crabtree J."/>
            <person name="Zhao Q."/>
            <person name="Lorenzi H."/>
            <person name="Orvis J."/>
            <person name="Puiu D."/>
            <person name="Melake-Berhan A."/>
            <person name="Jones K.M."/>
            <person name="Redman J."/>
            <person name="Chen G."/>
            <person name="Cahoon E.B."/>
            <person name="Gedil M."/>
            <person name="Stanke M."/>
            <person name="Haas B.J."/>
            <person name="Wortman J.R."/>
            <person name="Fraser-Liggett C.M."/>
            <person name="Ravel J."/>
            <person name="Rabinowicz P.D."/>
        </authorList>
    </citation>
    <scope>NUCLEOTIDE SEQUENCE [LARGE SCALE GENOMIC DNA]</scope>
    <source>
        <strain evidence="2">cv. Hale</strain>
    </source>
</reference>
<dbReference type="Gene3D" id="3.80.10.10">
    <property type="entry name" value="Ribonuclease Inhibitor"/>
    <property type="match status" value="1"/>
</dbReference>
<evidence type="ECO:0000313" key="2">
    <source>
        <dbReference type="Proteomes" id="UP000008311"/>
    </source>
</evidence>
<dbReference type="Proteomes" id="UP000008311">
    <property type="component" value="Unassembled WGS sequence"/>
</dbReference>
<name>B9SA14_RICCO</name>